<dbReference type="EMBL" id="KN848900">
    <property type="protein sequence ID" value="KIR59577.1"/>
    <property type="molecule type" value="Genomic_DNA"/>
</dbReference>
<keyword evidence="3" id="KW-1185">Reference proteome</keyword>
<dbReference type="Proteomes" id="UP000053800">
    <property type="component" value="Unassembled WGS sequence"/>
</dbReference>
<dbReference type="InterPro" id="IPR033121">
    <property type="entry name" value="PEPTIDASE_A1"/>
</dbReference>
<gene>
    <name evidence="2" type="ORF">I314_04566</name>
</gene>
<evidence type="ECO:0000313" key="2">
    <source>
        <dbReference type="EMBL" id="KIR59577.1"/>
    </source>
</evidence>
<dbReference type="Gene3D" id="2.40.70.10">
    <property type="entry name" value="Acid Proteases"/>
    <property type="match status" value="1"/>
</dbReference>
<sequence>MTRRQTGQEHSYLVERLIADSSRSYRPRTRKSVVAGIGRRAIVKGTYGSKVVPRQKGTSEKVSSSAISAAATSESVVTSQSGSSASSLGTEGLSQSLAGAGVTGSSIDMEQPFATVAASASVTNSVTSAMEKARGSQSLFDFDLVSRISTFDNIAPSATDRVSNVNSDSESNSGILTVTSSTGSISSTDSLFVSATGTDDSSSSSGASSQIDTTSALTTFAQSIWAQPLDSSASLTGVMSQNNAIVYTIDVTIGEGGITLPVLVDTGSADICVAARGCDNCTAASMIDSGLILPEA</sequence>
<reference evidence="2 3" key="1">
    <citation type="submission" date="2015-01" db="EMBL/GenBank/DDBJ databases">
        <title>The Genome Sequence of Cryptococcus gattii CA1873.</title>
        <authorList>
            <consortium name="The Broad Institute Genomics Platform"/>
            <person name="Cuomo C."/>
            <person name="Litvintseva A."/>
            <person name="Chen Y."/>
            <person name="Heitman J."/>
            <person name="Sun S."/>
            <person name="Springer D."/>
            <person name="Dromer F."/>
            <person name="Young S."/>
            <person name="Zeng Q."/>
            <person name="Gargeya S."/>
            <person name="Abouelleil A."/>
            <person name="Alvarado L."/>
            <person name="Chapman S.B."/>
            <person name="Gainer-Dewar J."/>
            <person name="Goldberg J."/>
            <person name="Griggs A."/>
            <person name="Gujja S."/>
            <person name="Hansen M."/>
            <person name="Howarth C."/>
            <person name="Imamovic A."/>
            <person name="Larimer J."/>
            <person name="Murphy C."/>
            <person name="Naylor J."/>
            <person name="Pearson M."/>
            <person name="Priest M."/>
            <person name="Roberts A."/>
            <person name="Saif S."/>
            <person name="Shea T."/>
            <person name="Sykes S."/>
            <person name="Wortman J."/>
            <person name="Nusbaum C."/>
            <person name="Birren B."/>
        </authorList>
    </citation>
    <scope>NUCLEOTIDE SEQUENCE [LARGE SCALE GENOMIC DNA]</scope>
    <source>
        <strain evidence="2 3">CA1873</strain>
    </source>
</reference>
<protein>
    <recommendedName>
        <fullName evidence="1">Peptidase A1 domain-containing protein</fullName>
    </recommendedName>
</protein>
<accession>A0ABR5B7L0</accession>
<proteinExistence type="predicted"/>
<dbReference type="SUPFAM" id="SSF50630">
    <property type="entry name" value="Acid proteases"/>
    <property type="match status" value="1"/>
</dbReference>
<feature type="domain" description="Peptidase A1" evidence="1">
    <location>
        <begin position="247"/>
        <end position="296"/>
    </location>
</feature>
<evidence type="ECO:0000259" key="1">
    <source>
        <dbReference type="PROSITE" id="PS51767"/>
    </source>
</evidence>
<organism evidence="2 3">
    <name type="scientific">Cryptococcus bacillisporus CA1873</name>
    <dbReference type="NCBI Taxonomy" id="1296111"/>
    <lineage>
        <taxon>Eukaryota</taxon>
        <taxon>Fungi</taxon>
        <taxon>Dikarya</taxon>
        <taxon>Basidiomycota</taxon>
        <taxon>Agaricomycotina</taxon>
        <taxon>Tremellomycetes</taxon>
        <taxon>Tremellales</taxon>
        <taxon>Cryptococcaceae</taxon>
        <taxon>Cryptococcus</taxon>
        <taxon>Cryptococcus gattii species complex</taxon>
    </lineage>
</organism>
<evidence type="ECO:0000313" key="3">
    <source>
        <dbReference type="Proteomes" id="UP000053800"/>
    </source>
</evidence>
<name>A0ABR5B7L0_CRYGA</name>
<dbReference type="InterPro" id="IPR021109">
    <property type="entry name" value="Peptidase_aspartic_dom_sf"/>
</dbReference>
<dbReference type="PROSITE" id="PS51767">
    <property type="entry name" value="PEPTIDASE_A1"/>
    <property type="match status" value="1"/>
</dbReference>